<feature type="domain" description="Transposase IS30-like HTH" evidence="1">
    <location>
        <begin position="8"/>
        <end position="45"/>
    </location>
</feature>
<reference evidence="2 3" key="1">
    <citation type="submission" date="2020-08" db="EMBL/GenBank/DDBJ databases">
        <title>Genomic Encyclopedia of Type Strains, Phase IV (KMG-IV): sequencing the most valuable type-strain genomes for metagenomic binning, comparative biology and taxonomic classification.</title>
        <authorList>
            <person name="Goeker M."/>
        </authorList>
    </citation>
    <scope>NUCLEOTIDE SEQUENCE [LARGE SCALE GENOMIC DNA]</scope>
    <source>
        <strain evidence="2 3">DSM 14925</strain>
    </source>
</reference>
<dbReference type="PANTHER" id="PTHR10948">
    <property type="entry name" value="TRANSPOSASE"/>
    <property type="match status" value="1"/>
</dbReference>
<accession>A0A841C4W3</accession>
<evidence type="ECO:0000313" key="3">
    <source>
        <dbReference type="Proteomes" id="UP000562464"/>
    </source>
</evidence>
<dbReference type="AlphaFoldDB" id="A0A841C4W3"/>
<dbReference type="GO" id="GO:0005829">
    <property type="term" value="C:cytosol"/>
    <property type="evidence" value="ECO:0007669"/>
    <property type="project" value="TreeGrafter"/>
</dbReference>
<gene>
    <name evidence="2" type="ORF">HNQ37_000720</name>
</gene>
<organism evidence="2 3">
    <name type="scientific">Lactovum miscens</name>
    <dbReference type="NCBI Taxonomy" id="190387"/>
    <lineage>
        <taxon>Bacteria</taxon>
        <taxon>Bacillati</taxon>
        <taxon>Bacillota</taxon>
        <taxon>Bacilli</taxon>
        <taxon>Lactobacillales</taxon>
        <taxon>Streptococcaceae</taxon>
        <taxon>Lactovum</taxon>
    </lineage>
</organism>
<dbReference type="PANTHER" id="PTHR10948:SF23">
    <property type="entry name" value="TRANSPOSASE INSI FOR INSERTION SEQUENCE ELEMENT IS30A-RELATED"/>
    <property type="match status" value="1"/>
</dbReference>
<dbReference type="InterPro" id="IPR051917">
    <property type="entry name" value="Transposase-Integrase"/>
</dbReference>
<dbReference type="InterPro" id="IPR025246">
    <property type="entry name" value="IS30-like_HTH"/>
</dbReference>
<dbReference type="GO" id="GO:0004803">
    <property type="term" value="F:transposase activity"/>
    <property type="evidence" value="ECO:0007669"/>
    <property type="project" value="TreeGrafter"/>
</dbReference>
<keyword evidence="3" id="KW-1185">Reference proteome</keyword>
<proteinExistence type="predicted"/>
<evidence type="ECO:0000259" key="1">
    <source>
        <dbReference type="Pfam" id="PF13936"/>
    </source>
</evidence>
<evidence type="ECO:0000313" key="2">
    <source>
        <dbReference type="EMBL" id="MBB5887843.1"/>
    </source>
</evidence>
<name>A0A841C4W3_9LACT</name>
<dbReference type="GO" id="GO:0032196">
    <property type="term" value="P:transposition"/>
    <property type="evidence" value="ECO:0007669"/>
    <property type="project" value="TreeGrafter"/>
</dbReference>
<protein>
    <submittedName>
        <fullName evidence="2">IS30 family transposase</fullName>
    </submittedName>
</protein>
<dbReference type="Proteomes" id="UP000562464">
    <property type="component" value="Unassembled WGS sequence"/>
</dbReference>
<sequence>MQNYSNTKGKHLTLIERWHNRKPRSGNQIARLLCKAPQTIHHELKWGRVQLKTKTKYSAEVAQASYDTRRRHCGRPSKFTKVLNALISKVVREKLSLEVFSQAFPSCLFTNAV</sequence>
<dbReference type="RefSeq" id="WP_183539366.1">
    <property type="nucleotide sequence ID" value="NZ_JACHHV010000008.1"/>
</dbReference>
<dbReference type="EMBL" id="JACHHV010000008">
    <property type="protein sequence ID" value="MBB5887843.1"/>
    <property type="molecule type" value="Genomic_DNA"/>
</dbReference>
<comment type="caution">
    <text evidence="2">The sequence shown here is derived from an EMBL/GenBank/DDBJ whole genome shotgun (WGS) entry which is preliminary data.</text>
</comment>
<dbReference type="Pfam" id="PF13936">
    <property type="entry name" value="HTH_38"/>
    <property type="match status" value="1"/>
</dbReference>